<dbReference type="GO" id="GO:0006552">
    <property type="term" value="P:L-leucine catabolic process"/>
    <property type="evidence" value="ECO:0007669"/>
    <property type="project" value="TreeGrafter"/>
</dbReference>
<dbReference type="InterPro" id="IPR043594">
    <property type="entry name" value="HMGL"/>
</dbReference>
<comment type="similarity">
    <text evidence="1">Belongs to the HMG-CoA lyase family.</text>
</comment>
<dbReference type="CDD" id="cd07938">
    <property type="entry name" value="DRE_TIM_HMGL"/>
    <property type="match status" value="1"/>
</dbReference>
<dbReference type="RefSeq" id="WP_089531307.1">
    <property type="nucleotide sequence ID" value="NZ_CP022437.1"/>
</dbReference>
<sequence length="304" mass="33345">MKRIFIQEVVTRDGLQNEDQFIPTDKKVELINQLSDAGVDKIEVTSFVSPKAIPNLKDAEEVMSKIERKPGVIYSALVPNLRGVKRATSCAVDEINLLVSVSETHNLKNVRRTTDQTFESFHEIMSFLSNKNIRVNGSLGTSFGCPFEGNISEDSVLRLIDQYLELGVSGITLADTTGMATPTQVYQLSKNVLKHWPDLPLTLHFHNTRGMALANVNEGIRAGVTRFDSSLGGLGGCPFAPGATGNVCTEDLVHMLKFMGYEIKADLDQLIDSANYLQSRLTHDLPGQVVKAGKITDLHSASEL</sequence>
<accession>A0A221MA36</accession>
<keyword evidence="6" id="KW-1185">Reference proteome</keyword>
<dbReference type="PANTHER" id="PTHR42738">
    <property type="entry name" value="HYDROXYMETHYLGLUTARYL-COA LYASE"/>
    <property type="match status" value="1"/>
</dbReference>
<dbReference type="GO" id="GO:0046872">
    <property type="term" value="F:metal ion binding"/>
    <property type="evidence" value="ECO:0007669"/>
    <property type="project" value="UniProtKB-KW"/>
</dbReference>
<proteinExistence type="inferred from homology"/>
<keyword evidence="2" id="KW-0479">Metal-binding</keyword>
<dbReference type="KEGG" id="vne:CFK40_05495"/>
<evidence type="ECO:0000256" key="2">
    <source>
        <dbReference type="ARBA" id="ARBA00022723"/>
    </source>
</evidence>
<dbReference type="Pfam" id="PF00682">
    <property type="entry name" value="HMGL-like"/>
    <property type="match status" value="1"/>
</dbReference>
<evidence type="ECO:0000259" key="4">
    <source>
        <dbReference type="PROSITE" id="PS50991"/>
    </source>
</evidence>
<reference evidence="5 6" key="1">
    <citation type="journal article" date="2003" name="Int. J. Syst. Evol. Microbiol.">
        <title>Virgibacillus carmonensis sp. nov., Virgibacillus necropolis sp. nov. and Virgibacillus picturae sp. nov., three novel species isolated from deteriorated mural paintings, transfer of the species of the genus salibacillus to Virgibacillus, as Virgibacillus marismortui comb. nov. and Virgibacillus salexigens comb. nov., and emended description of the genus Virgibacillus.</title>
        <authorList>
            <person name="Heyrman J."/>
            <person name="Logan N.A."/>
            <person name="Busse H.J."/>
            <person name="Balcaen A."/>
            <person name="Lebbe L."/>
            <person name="Rodriguez-Diaz M."/>
            <person name="Swings J."/>
            <person name="De Vos P."/>
        </authorList>
    </citation>
    <scope>NUCLEOTIDE SEQUENCE [LARGE SCALE GENOMIC DNA]</scope>
    <source>
        <strain evidence="5 6">LMG 19488</strain>
    </source>
</reference>
<dbReference type="InterPro" id="IPR013785">
    <property type="entry name" value="Aldolase_TIM"/>
</dbReference>
<keyword evidence="3 5" id="KW-0456">Lyase</keyword>
<gene>
    <name evidence="5" type="ORF">CFK40_05495</name>
</gene>
<dbReference type="FunFam" id="3.20.20.70:FF:000071">
    <property type="entry name" value="Hydroxymethylglutaryl-CoA lyase"/>
    <property type="match status" value="1"/>
</dbReference>
<dbReference type="Proteomes" id="UP000204391">
    <property type="component" value="Chromosome"/>
</dbReference>
<dbReference type="PANTHER" id="PTHR42738:SF7">
    <property type="entry name" value="HYDROXYMETHYLGLUTARYL-COA LYASE"/>
    <property type="match status" value="1"/>
</dbReference>
<organism evidence="5 6">
    <name type="scientific">Virgibacillus necropolis</name>
    <dbReference type="NCBI Taxonomy" id="163877"/>
    <lineage>
        <taxon>Bacteria</taxon>
        <taxon>Bacillati</taxon>
        <taxon>Bacillota</taxon>
        <taxon>Bacilli</taxon>
        <taxon>Bacillales</taxon>
        <taxon>Bacillaceae</taxon>
        <taxon>Virgibacillus</taxon>
    </lineage>
</organism>
<dbReference type="NCBIfam" id="NF004283">
    <property type="entry name" value="PRK05692.1"/>
    <property type="match status" value="1"/>
</dbReference>
<dbReference type="InterPro" id="IPR000891">
    <property type="entry name" value="PYR_CT"/>
</dbReference>
<protein>
    <submittedName>
        <fullName evidence="5">Hydroxymethylglutaryl-CoA lyase</fullName>
    </submittedName>
</protein>
<dbReference type="AlphaFoldDB" id="A0A221MA36"/>
<evidence type="ECO:0000313" key="5">
    <source>
        <dbReference type="EMBL" id="ASN04503.1"/>
    </source>
</evidence>
<dbReference type="GO" id="GO:0004419">
    <property type="term" value="F:hydroxymethylglutaryl-CoA lyase activity"/>
    <property type="evidence" value="ECO:0007669"/>
    <property type="project" value="TreeGrafter"/>
</dbReference>
<dbReference type="Gene3D" id="3.20.20.70">
    <property type="entry name" value="Aldolase class I"/>
    <property type="match status" value="1"/>
</dbReference>
<evidence type="ECO:0000313" key="6">
    <source>
        <dbReference type="Proteomes" id="UP000204391"/>
    </source>
</evidence>
<dbReference type="EMBL" id="CP022437">
    <property type="protein sequence ID" value="ASN04503.1"/>
    <property type="molecule type" value="Genomic_DNA"/>
</dbReference>
<dbReference type="SUPFAM" id="SSF51569">
    <property type="entry name" value="Aldolase"/>
    <property type="match status" value="1"/>
</dbReference>
<evidence type="ECO:0000256" key="1">
    <source>
        <dbReference type="ARBA" id="ARBA00009405"/>
    </source>
</evidence>
<evidence type="ECO:0000256" key="3">
    <source>
        <dbReference type="ARBA" id="ARBA00023239"/>
    </source>
</evidence>
<dbReference type="GO" id="GO:0046951">
    <property type="term" value="P:ketone body biosynthetic process"/>
    <property type="evidence" value="ECO:0007669"/>
    <property type="project" value="TreeGrafter"/>
</dbReference>
<name>A0A221MA36_9BACI</name>
<dbReference type="PROSITE" id="PS50991">
    <property type="entry name" value="PYR_CT"/>
    <property type="match status" value="1"/>
</dbReference>
<feature type="domain" description="Pyruvate carboxyltransferase" evidence="4">
    <location>
        <begin position="4"/>
        <end position="271"/>
    </location>
</feature>
<dbReference type="OrthoDB" id="9784013at2"/>